<dbReference type="SMART" id="SM00382">
    <property type="entry name" value="AAA"/>
    <property type="match status" value="2"/>
</dbReference>
<feature type="domain" description="NACHT" evidence="3">
    <location>
        <begin position="122"/>
        <end position="242"/>
    </location>
</feature>
<feature type="transmembrane region" description="Helical" evidence="2">
    <location>
        <begin position="515"/>
        <end position="538"/>
    </location>
</feature>
<dbReference type="InterPro" id="IPR007111">
    <property type="entry name" value="NACHT_NTPase"/>
</dbReference>
<feature type="transmembrane region" description="Helical" evidence="2">
    <location>
        <begin position="844"/>
        <end position="861"/>
    </location>
</feature>
<dbReference type="InterPro" id="IPR003593">
    <property type="entry name" value="AAA+_ATPase"/>
</dbReference>
<gene>
    <name evidence="4" type="ORF">GCM10022419_044040</name>
</gene>
<reference evidence="5" key="1">
    <citation type="journal article" date="2019" name="Int. J. Syst. Evol. Microbiol.">
        <title>The Global Catalogue of Microorganisms (GCM) 10K type strain sequencing project: providing services to taxonomists for standard genome sequencing and annotation.</title>
        <authorList>
            <consortium name="The Broad Institute Genomics Platform"/>
            <consortium name="The Broad Institute Genome Sequencing Center for Infectious Disease"/>
            <person name="Wu L."/>
            <person name="Ma J."/>
        </authorList>
    </citation>
    <scope>NUCLEOTIDE SEQUENCE [LARGE SCALE GENOMIC DNA]</scope>
    <source>
        <strain evidence="5">JCM 17326</strain>
    </source>
</reference>
<feature type="transmembrane region" description="Helical" evidence="2">
    <location>
        <begin position="761"/>
        <end position="780"/>
    </location>
</feature>
<evidence type="ECO:0000313" key="4">
    <source>
        <dbReference type="EMBL" id="GAA3558611.1"/>
    </source>
</evidence>
<feature type="transmembrane region" description="Helical" evidence="2">
    <location>
        <begin position="1078"/>
        <end position="1099"/>
    </location>
</feature>
<dbReference type="Proteomes" id="UP001500630">
    <property type="component" value="Unassembled WGS sequence"/>
</dbReference>
<dbReference type="SUPFAM" id="SSF52540">
    <property type="entry name" value="P-loop containing nucleoside triphosphate hydrolases"/>
    <property type="match status" value="2"/>
</dbReference>
<feature type="transmembrane region" description="Helical" evidence="2">
    <location>
        <begin position="731"/>
        <end position="749"/>
    </location>
</feature>
<keyword evidence="5" id="KW-1185">Reference proteome</keyword>
<dbReference type="EMBL" id="BAABDQ010000008">
    <property type="protein sequence ID" value="GAA3558611.1"/>
    <property type="molecule type" value="Genomic_DNA"/>
</dbReference>
<dbReference type="PROSITE" id="PS50837">
    <property type="entry name" value="NACHT"/>
    <property type="match status" value="1"/>
</dbReference>
<feature type="region of interest" description="Disordered" evidence="1">
    <location>
        <begin position="582"/>
        <end position="633"/>
    </location>
</feature>
<dbReference type="Pfam" id="PF05729">
    <property type="entry name" value="NACHT"/>
    <property type="match status" value="1"/>
</dbReference>
<keyword evidence="2" id="KW-1133">Transmembrane helix</keyword>
<evidence type="ECO:0000313" key="5">
    <source>
        <dbReference type="Proteomes" id="UP001500630"/>
    </source>
</evidence>
<name>A0ABP6WYL9_9ACTN</name>
<sequence length="1448" mass="155411">MRTRLWVACGVVATLMSAAVLLVPGELGTDPRPALGWAGAAVGLFAVAVTFYQWREAQRAVPSSDYLGLAERMLARFVTEQWRWEAASVAGGHLPIRWRNAGGGTGDDFAALLPGYLPSQPRRLLILGEPGSGKSTLALLILLRLLEERTEDDPVPVLFSMSSWDPAAQAFHDWLAVRLSDKYPLPAAGLSRTAVARTLIARRRILPILDGLDEVPPGQRTLMLSALDATLSPGEPFVITSRAAEFRALDAEQRLHLRHNGLEIELLPLSAGDVVHWFAGHLRGSPGAGWAALLAALRAEPAGPVALALSRPWVVSLLHRTYSGAQDDPAELLDVTRFPGADAVEEHLLDRLMSRSAQAGGADPRYGPDDTRRWLSFLADHMPGDLAWWQLPRAVPPVVHHGLGALLCAGFALIPAIPLSEGFTSVVPFLVFAGLAGVTGPLYTLIGRQRISRLRPGSGGSFASSPRATRRAALAAALAQATAAGTVVGLGFMIVQGLLRDEGVNPLQVVAAGSVAWLIGGMTTPGFTYVLAASVLVASGRLPLRLMSFLEHAAAIGLLQQVGPVYRFRYLHLQSLLTGLRPAEPGNERYPAEPGDELHPAEPGNELNPAEEYRGDEDPFESSPQLAPPVAVPQPPVVAMPPAGKIDEVAQGKIYEETLVLAEVLLKIDESRHDRSREAVKRLIQRLLAANADAVERAAAAPYERYVKARERLVDAARLSFWSRLAPQYRLAAWLAGGVAVWTAGMWALPVETFRLMLEVTLAACAVVPVVLVLVTRMAVARVPITRTPMVRAPAARGGHSRRTYAKALAGALTSPLPPLLAGGLAATFFLRPAGAGAGAEPPALLWVSCAVWLVAMLLWLSSAPAFQVRTILAARDPAEWLQLPAGLAGYRVAAEQAHRDWIGAMVREGVLPLLRAELSDEHDAMTTVLPAVDPGRLGGLSRIEEFVATEESAYLKHLIAKLGNASIGLSGSRGAGKSTVLRQLCARDGDRSTAHLCLLVHAPTAYNAKDFITHLFLKVCEEVTGDTGQQTPALRRRRRLIRMLPTATALSGTVLMVGALQWERLRPMMTGVTERPAVLVAALGAVLVVAGLVAAWLASRRRPQVMGSSASEVAAREHLRSLRYLQAETQTRTGEVSLPGGARLARQAAVQRTEQARSHPHLVADLQDLLGKIALDRQGLQGKVIIGIDELDKIGTAEEAERFLNDLKVIFGVHGCFFLVALSEDALTGFERRSLAIRNTFDSAFDRIIRVPPLRSAESRTLLTRRGVPLPIPYVWLCHALTGGLPRDLLRTALDLTTMAARHDEHELAPLAARMIRQDLGTVIGAQLRAAAQLPGDRAPAVTEWLAKCGAAAPLTVAALDGLADAAPAEAAGEPVVVQARAHLFILAALTRIFIESPRTSLAALHAEPGPIDGIAETRLLLATDPHLAWHTIRRIRAESAFLSPVE</sequence>
<dbReference type="Gene3D" id="3.40.50.300">
    <property type="entry name" value="P-loop containing nucleotide triphosphate hydrolases"/>
    <property type="match status" value="1"/>
</dbReference>
<feature type="transmembrane region" description="Helical" evidence="2">
    <location>
        <begin position="34"/>
        <end position="54"/>
    </location>
</feature>
<feature type="transmembrane region" description="Helical" evidence="2">
    <location>
        <begin position="1044"/>
        <end position="1063"/>
    </location>
</feature>
<evidence type="ECO:0000256" key="1">
    <source>
        <dbReference type="SAM" id="MobiDB-lite"/>
    </source>
</evidence>
<keyword evidence="2" id="KW-0472">Membrane</keyword>
<keyword evidence="2" id="KW-0812">Transmembrane</keyword>
<dbReference type="CDD" id="cd02019">
    <property type="entry name" value="NK"/>
    <property type="match status" value="1"/>
</dbReference>
<dbReference type="InterPro" id="IPR027417">
    <property type="entry name" value="P-loop_NTPase"/>
</dbReference>
<accession>A0ABP6WYL9</accession>
<feature type="transmembrane region" description="Helical" evidence="2">
    <location>
        <begin position="423"/>
        <end position="446"/>
    </location>
</feature>
<feature type="compositionally biased region" description="Basic and acidic residues" evidence="1">
    <location>
        <begin position="586"/>
        <end position="600"/>
    </location>
</feature>
<comment type="caution">
    <text evidence="4">The sequence shown here is derived from an EMBL/GenBank/DDBJ whole genome shotgun (WGS) entry which is preliminary data.</text>
</comment>
<evidence type="ECO:0000259" key="3">
    <source>
        <dbReference type="PROSITE" id="PS50837"/>
    </source>
</evidence>
<dbReference type="RefSeq" id="WP_345564318.1">
    <property type="nucleotide sequence ID" value="NZ_BAABDQ010000008.1"/>
</dbReference>
<protein>
    <recommendedName>
        <fullName evidence="3">NACHT domain-containing protein</fullName>
    </recommendedName>
</protein>
<feature type="transmembrane region" description="Helical" evidence="2">
    <location>
        <begin position="398"/>
        <end position="417"/>
    </location>
</feature>
<proteinExistence type="predicted"/>
<organism evidence="4 5">
    <name type="scientific">Nonomuraea rosea</name>
    <dbReference type="NCBI Taxonomy" id="638574"/>
    <lineage>
        <taxon>Bacteria</taxon>
        <taxon>Bacillati</taxon>
        <taxon>Actinomycetota</taxon>
        <taxon>Actinomycetes</taxon>
        <taxon>Streptosporangiales</taxon>
        <taxon>Streptosporangiaceae</taxon>
        <taxon>Nonomuraea</taxon>
    </lineage>
</organism>
<evidence type="ECO:0000256" key="2">
    <source>
        <dbReference type="SAM" id="Phobius"/>
    </source>
</evidence>
<feature type="transmembrane region" description="Helical" evidence="2">
    <location>
        <begin position="808"/>
        <end position="832"/>
    </location>
</feature>
<feature type="transmembrane region" description="Helical" evidence="2">
    <location>
        <begin position="472"/>
        <end position="495"/>
    </location>
</feature>